<name>A0A5N5KPK0_9ROSI</name>
<organism evidence="2 3">
    <name type="scientific">Salix brachista</name>
    <dbReference type="NCBI Taxonomy" id="2182728"/>
    <lineage>
        <taxon>Eukaryota</taxon>
        <taxon>Viridiplantae</taxon>
        <taxon>Streptophyta</taxon>
        <taxon>Embryophyta</taxon>
        <taxon>Tracheophyta</taxon>
        <taxon>Spermatophyta</taxon>
        <taxon>Magnoliopsida</taxon>
        <taxon>eudicotyledons</taxon>
        <taxon>Gunneridae</taxon>
        <taxon>Pentapetalae</taxon>
        <taxon>rosids</taxon>
        <taxon>fabids</taxon>
        <taxon>Malpighiales</taxon>
        <taxon>Salicaceae</taxon>
        <taxon>Saliceae</taxon>
        <taxon>Salix</taxon>
    </lineage>
</organism>
<keyword evidence="3" id="KW-1185">Reference proteome</keyword>
<keyword evidence="1" id="KW-1133">Transmembrane helix</keyword>
<keyword evidence="1" id="KW-0812">Transmembrane</keyword>
<sequence>MADQGLNHIRVELLVRSKTLHQGISFLAGSVPLTFTGNHGRSAKGVESLHFTPLDYIQVRGTCGLGSWIFCFELFITTSFMFSLCLSGLL</sequence>
<dbReference type="AlphaFoldDB" id="A0A5N5KPK0"/>
<comment type="caution">
    <text evidence="2">The sequence shown here is derived from an EMBL/GenBank/DDBJ whole genome shotgun (WGS) entry which is preliminary data.</text>
</comment>
<evidence type="ECO:0000313" key="3">
    <source>
        <dbReference type="Proteomes" id="UP000326939"/>
    </source>
</evidence>
<feature type="transmembrane region" description="Helical" evidence="1">
    <location>
        <begin position="65"/>
        <end position="89"/>
    </location>
</feature>
<protein>
    <submittedName>
        <fullName evidence="2">Uncharacterized protein</fullName>
    </submittedName>
</protein>
<reference evidence="3" key="1">
    <citation type="journal article" date="2019" name="Gigascience">
        <title>De novo genome assembly of the endangered Acer yangbiense, a plant species with extremely small populations endemic to Yunnan Province, China.</title>
        <authorList>
            <person name="Yang J."/>
            <person name="Wariss H.M."/>
            <person name="Tao L."/>
            <person name="Zhang R."/>
            <person name="Yun Q."/>
            <person name="Hollingsworth P."/>
            <person name="Dao Z."/>
            <person name="Luo G."/>
            <person name="Guo H."/>
            <person name="Ma Y."/>
            <person name="Sun W."/>
        </authorList>
    </citation>
    <scope>NUCLEOTIDE SEQUENCE [LARGE SCALE GENOMIC DNA]</scope>
    <source>
        <strain evidence="3">cv. br00</strain>
    </source>
</reference>
<evidence type="ECO:0000313" key="2">
    <source>
        <dbReference type="EMBL" id="KAB5532324.1"/>
    </source>
</evidence>
<accession>A0A5N5KPK0</accession>
<dbReference type="Proteomes" id="UP000326939">
    <property type="component" value="Chromosome 12"/>
</dbReference>
<proteinExistence type="predicted"/>
<keyword evidence="1" id="KW-0472">Membrane</keyword>
<dbReference type="EMBL" id="VDCV01000012">
    <property type="protein sequence ID" value="KAB5532324.1"/>
    <property type="molecule type" value="Genomic_DNA"/>
</dbReference>
<gene>
    <name evidence="2" type="ORF">DKX38_018994</name>
</gene>
<evidence type="ECO:0000256" key="1">
    <source>
        <dbReference type="SAM" id="Phobius"/>
    </source>
</evidence>